<gene>
    <name evidence="2" type="ORF">P153DRAFT_368077</name>
</gene>
<dbReference type="EMBL" id="ML977509">
    <property type="protein sequence ID" value="KAF2128206.1"/>
    <property type="molecule type" value="Genomic_DNA"/>
</dbReference>
<accession>A0A6A6A9H5</accession>
<feature type="region of interest" description="Disordered" evidence="1">
    <location>
        <begin position="186"/>
        <end position="217"/>
    </location>
</feature>
<sequence length="217" mass="24254">MFRDFSFDQASRSDYAHQAELDDDTAICPTSTLLEPENLPSRLPTPPPCLIGDLAHKFTQQSLRINTHIYPRHNAHASAPLTPPSDEGAFPTEPLGQADRPTYSRVSSSLLRMQRQANARMQCCPSRVRDISRLVRMIEAEEQCTVDEPASALTVDEADEGIDMDYDNSTRRADLVAGLSLRRSGERRDVGGARISKSARMRRRTRDDGLKISTRVT</sequence>
<evidence type="ECO:0000313" key="3">
    <source>
        <dbReference type="Proteomes" id="UP000799771"/>
    </source>
</evidence>
<reference evidence="2" key="1">
    <citation type="journal article" date="2020" name="Stud. Mycol.">
        <title>101 Dothideomycetes genomes: a test case for predicting lifestyles and emergence of pathogens.</title>
        <authorList>
            <person name="Haridas S."/>
            <person name="Albert R."/>
            <person name="Binder M."/>
            <person name="Bloem J."/>
            <person name="Labutti K."/>
            <person name="Salamov A."/>
            <person name="Andreopoulos B."/>
            <person name="Baker S."/>
            <person name="Barry K."/>
            <person name="Bills G."/>
            <person name="Bluhm B."/>
            <person name="Cannon C."/>
            <person name="Castanera R."/>
            <person name="Culley D."/>
            <person name="Daum C."/>
            <person name="Ezra D."/>
            <person name="Gonzalez J."/>
            <person name="Henrissat B."/>
            <person name="Kuo A."/>
            <person name="Liang C."/>
            <person name="Lipzen A."/>
            <person name="Lutzoni F."/>
            <person name="Magnuson J."/>
            <person name="Mondo S."/>
            <person name="Nolan M."/>
            <person name="Ohm R."/>
            <person name="Pangilinan J."/>
            <person name="Park H.-J."/>
            <person name="Ramirez L."/>
            <person name="Alfaro M."/>
            <person name="Sun H."/>
            <person name="Tritt A."/>
            <person name="Yoshinaga Y."/>
            <person name="Zwiers L.-H."/>
            <person name="Turgeon B."/>
            <person name="Goodwin S."/>
            <person name="Spatafora J."/>
            <person name="Crous P."/>
            <person name="Grigoriev I."/>
        </authorList>
    </citation>
    <scope>NUCLEOTIDE SEQUENCE</scope>
    <source>
        <strain evidence="2">CBS 119687</strain>
    </source>
</reference>
<evidence type="ECO:0000256" key="1">
    <source>
        <dbReference type="SAM" id="MobiDB-lite"/>
    </source>
</evidence>
<evidence type="ECO:0000313" key="2">
    <source>
        <dbReference type="EMBL" id="KAF2128206.1"/>
    </source>
</evidence>
<protein>
    <submittedName>
        <fullName evidence="2">Uncharacterized protein</fullName>
    </submittedName>
</protein>
<dbReference type="RefSeq" id="XP_033522595.1">
    <property type="nucleotide sequence ID" value="XM_033668424.1"/>
</dbReference>
<feature type="region of interest" description="Disordered" evidence="1">
    <location>
        <begin position="75"/>
        <end position="101"/>
    </location>
</feature>
<name>A0A6A6A9H5_9PLEO</name>
<keyword evidence="3" id="KW-1185">Reference proteome</keyword>
<dbReference type="GeneID" id="54408856"/>
<dbReference type="OrthoDB" id="3910171at2759"/>
<dbReference type="AlphaFoldDB" id="A0A6A6A9H5"/>
<organism evidence="2 3">
    <name type="scientific">Dothidotthia symphoricarpi CBS 119687</name>
    <dbReference type="NCBI Taxonomy" id="1392245"/>
    <lineage>
        <taxon>Eukaryota</taxon>
        <taxon>Fungi</taxon>
        <taxon>Dikarya</taxon>
        <taxon>Ascomycota</taxon>
        <taxon>Pezizomycotina</taxon>
        <taxon>Dothideomycetes</taxon>
        <taxon>Pleosporomycetidae</taxon>
        <taxon>Pleosporales</taxon>
        <taxon>Dothidotthiaceae</taxon>
        <taxon>Dothidotthia</taxon>
    </lineage>
</organism>
<proteinExistence type="predicted"/>
<dbReference type="Proteomes" id="UP000799771">
    <property type="component" value="Unassembled WGS sequence"/>
</dbReference>